<dbReference type="AlphaFoldDB" id="A0AA40DG46"/>
<organism evidence="2 3">
    <name type="scientific">Lasiosphaeris hirsuta</name>
    <dbReference type="NCBI Taxonomy" id="260670"/>
    <lineage>
        <taxon>Eukaryota</taxon>
        <taxon>Fungi</taxon>
        <taxon>Dikarya</taxon>
        <taxon>Ascomycota</taxon>
        <taxon>Pezizomycotina</taxon>
        <taxon>Sordariomycetes</taxon>
        <taxon>Sordariomycetidae</taxon>
        <taxon>Sordariales</taxon>
        <taxon>Lasiosphaeriaceae</taxon>
        <taxon>Lasiosphaeris</taxon>
    </lineage>
</organism>
<keyword evidence="3" id="KW-1185">Reference proteome</keyword>
<evidence type="ECO:0000313" key="2">
    <source>
        <dbReference type="EMBL" id="KAK0702214.1"/>
    </source>
</evidence>
<dbReference type="EMBL" id="JAUKUA010000009">
    <property type="protein sequence ID" value="KAK0702214.1"/>
    <property type="molecule type" value="Genomic_DNA"/>
</dbReference>
<name>A0AA40DG46_9PEZI</name>
<dbReference type="Proteomes" id="UP001172102">
    <property type="component" value="Unassembled WGS sequence"/>
</dbReference>
<sequence>MAPEQRPPHANLADYARKLQAEHDAEYLAKWEVIKTLSEALDQGFAKIPKGEYHVRWDRKTLLGIKEVIYRTVGNAKTPTASGTKASPTPTPYVGIDNGSIQTPPPGAYVAPTPRNNRATYSTNLPIPTGTVLLLA</sequence>
<evidence type="ECO:0000256" key="1">
    <source>
        <dbReference type="SAM" id="MobiDB-lite"/>
    </source>
</evidence>
<gene>
    <name evidence="2" type="ORF">B0H67DRAFT_558523</name>
</gene>
<accession>A0AA40DG46</accession>
<reference evidence="2" key="1">
    <citation type="submission" date="2023-06" db="EMBL/GenBank/DDBJ databases">
        <title>Genome-scale phylogeny and comparative genomics of the fungal order Sordariales.</title>
        <authorList>
            <consortium name="Lawrence Berkeley National Laboratory"/>
            <person name="Hensen N."/>
            <person name="Bonometti L."/>
            <person name="Westerberg I."/>
            <person name="Brannstrom I.O."/>
            <person name="Guillou S."/>
            <person name="Cros-Aarteil S."/>
            <person name="Calhoun S."/>
            <person name="Haridas S."/>
            <person name="Kuo A."/>
            <person name="Mondo S."/>
            <person name="Pangilinan J."/>
            <person name="Riley R."/>
            <person name="Labutti K."/>
            <person name="Andreopoulos B."/>
            <person name="Lipzen A."/>
            <person name="Chen C."/>
            <person name="Yanf M."/>
            <person name="Daum C."/>
            <person name="Ng V."/>
            <person name="Clum A."/>
            <person name="Steindorff A."/>
            <person name="Ohm R."/>
            <person name="Martin F."/>
            <person name="Silar P."/>
            <person name="Natvig D."/>
            <person name="Lalanne C."/>
            <person name="Gautier V."/>
            <person name="Ament-Velasquez S.L."/>
            <person name="Kruys A."/>
            <person name="Hutchinson M.I."/>
            <person name="Powell A.J."/>
            <person name="Barry K."/>
            <person name="Miller A.N."/>
            <person name="Grigoriev I.V."/>
            <person name="Debuchy R."/>
            <person name="Gladieux P."/>
            <person name="Thoren M.H."/>
            <person name="Johannesson H."/>
        </authorList>
    </citation>
    <scope>NUCLEOTIDE SEQUENCE</scope>
    <source>
        <strain evidence="2">SMH4607-1</strain>
    </source>
</reference>
<feature type="compositionally biased region" description="Polar residues" evidence="1">
    <location>
        <begin position="77"/>
        <end position="88"/>
    </location>
</feature>
<comment type="caution">
    <text evidence="2">The sequence shown here is derived from an EMBL/GenBank/DDBJ whole genome shotgun (WGS) entry which is preliminary data.</text>
</comment>
<feature type="region of interest" description="Disordered" evidence="1">
    <location>
        <begin position="77"/>
        <end position="104"/>
    </location>
</feature>
<protein>
    <submittedName>
        <fullName evidence="2">Uncharacterized protein</fullName>
    </submittedName>
</protein>
<proteinExistence type="predicted"/>
<evidence type="ECO:0000313" key="3">
    <source>
        <dbReference type="Proteomes" id="UP001172102"/>
    </source>
</evidence>